<protein>
    <recommendedName>
        <fullName evidence="7">TM2 domain-containing protein</fullName>
    </recommendedName>
</protein>
<dbReference type="InterPro" id="IPR007829">
    <property type="entry name" value="TM2"/>
</dbReference>
<evidence type="ECO:0000256" key="1">
    <source>
        <dbReference type="ARBA" id="ARBA00004141"/>
    </source>
</evidence>
<dbReference type="eggNOG" id="COG2314">
    <property type="taxonomic scope" value="Bacteria"/>
</dbReference>
<evidence type="ECO:0000256" key="2">
    <source>
        <dbReference type="ARBA" id="ARBA00022692"/>
    </source>
</evidence>
<evidence type="ECO:0000256" key="5">
    <source>
        <dbReference type="SAM" id="MobiDB-lite"/>
    </source>
</evidence>
<evidence type="ECO:0000256" key="6">
    <source>
        <dbReference type="SAM" id="Phobius"/>
    </source>
</evidence>
<name>Q8FU99_COREF</name>
<dbReference type="EMBL" id="BA000035">
    <property type="protein sequence ID" value="BAC16932.1"/>
    <property type="molecule type" value="Genomic_DNA"/>
</dbReference>
<evidence type="ECO:0000313" key="8">
    <source>
        <dbReference type="EMBL" id="BAC16932.1"/>
    </source>
</evidence>
<feature type="transmembrane region" description="Helical" evidence="6">
    <location>
        <begin position="113"/>
        <end position="141"/>
    </location>
</feature>
<dbReference type="KEGG" id="cef:CE0122"/>
<dbReference type="STRING" id="196164.gene:10740512"/>
<evidence type="ECO:0000259" key="7">
    <source>
        <dbReference type="Pfam" id="PF05154"/>
    </source>
</evidence>
<dbReference type="HOGENOM" id="CLU_081297_1_1_11"/>
<dbReference type="GO" id="GO:0016020">
    <property type="term" value="C:membrane"/>
    <property type="evidence" value="ECO:0007669"/>
    <property type="project" value="UniProtKB-SubCell"/>
</dbReference>
<dbReference type="AlphaFoldDB" id="Q8FU99"/>
<keyword evidence="2 6" id="KW-0812">Transmembrane</keyword>
<evidence type="ECO:0000256" key="4">
    <source>
        <dbReference type="ARBA" id="ARBA00023136"/>
    </source>
</evidence>
<feature type="region of interest" description="Disordered" evidence="5">
    <location>
        <begin position="19"/>
        <end position="60"/>
    </location>
</feature>
<comment type="subcellular location">
    <subcellularLocation>
        <location evidence="1">Membrane</location>
        <topology evidence="1">Multi-pass membrane protein</topology>
    </subcellularLocation>
</comment>
<dbReference type="Proteomes" id="UP000001409">
    <property type="component" value="Chromosome"/>
</dbReference>
<reference evidence="8 9" key="1">
    <citation type="journal article" date="2003" name="Genome Res.">
        <title>Comparative complete genome sequence analysis of the amino acid replacements responsible for the thermostability of Corynebacterium efficiens.</title>
        <authorList>
            <person name="Nishio Y."/>
            <person name="Nakamura Y."/>
            <person name="Kawarabayasi Y."/>
            <person name="Usuda Y."/>
            <person name="Kimura E."/>
            <person name="Sugimoto S."/>
            <person name="Matsui K."/>
            <person name="Yamagishi A."/>
            <person name="Kikuchi H."/>
            <person name="Ikeo K."/>
            <person name="Gojobori T."/>
        </authorList>
    </citation>
    <scope>NUCLEOTIDE SEQUENCE [LARGE SCALE GENOMIC DNA]</scope>
    <source>
        <strain evidence="9">DSM 44549 / YS-314 / AJ 12310 / JCM 11189 / NBRC 100395</strain>
    </source>
</reference>
<feature type="compositionally biased region" description="Low complexity" evidence="5">
    <location>
        <begin position="23"/>
        <end position="36"/>
    </location>
</feature>
<accession>Q8FU99</accession>
<evidence type="ECO:0000313" key="9">
    <source>
        <dbReference type="Proteomes" id="UP000001409"/>
    </source>
</evidence>
<dbReference type="Pfam" id="PF05154">
    <property type="entry name" value="TM2"/>
    <property type="match status" value="1"/>
</dbReference>
<proteinExistence type="predicted"/>
<keyword evidence="4 6" id="KW-0472">Membrane</keyword>
<sequence>MVPLPPPLTTWEIPMGTPFYHPDNNSGSNSDNQGANPNPWQGEYPQPQWNQPPAHYSHASQSYPMPQYGYQPQPVQKSMVLAAILALFLGHLGIHNFYLGYTRAGLAQLGLSIAGWVLAIVLIGFVFLFVVGVWALIDFILILMRSGRFRVDASGVPLQ</sequence>
<feature type="domain" description="TM2" evidence="7">
    <location>
        <begin position="76"/>
        <end position="126"/>
    </location>
</feature>
<feature type="transmembrane region" description="Helical" evidence="6">
    <location>
        <begin position="80"/>
        <end position="101"/>
    </location>
</feature>
<evidence type="ECO:0000256" key="3">
    <source>
        <dbReference type="ARBA" id="ARBA00022989"/>
    </source>
</evidence>
<keyword evidence="3 6" id="KW-1133">Transmembrane helix</keyword>
<organism evidence="8 9">
    <name type="scientific">Corynebacterium efficiens (strain DSM 44549 / YS-314 / AJ 12310 / JCM 11189 / NBRC 100395)</name>
    <dbReference type="NCBI Taxonomy" id="196164"/>
    <lineage>
        <taxon>Bacteria</taxon>
        <taxon>Bacillati</taxon>
        <taxon>Actinomycetota</taxon>
        <taxon>Actinomycetes</taxon>
        <taxon>Mycobacteriales</taxon>
        <taxon>Corynebacteriaceae</taxon>
        <taxon>Corynebacterium</taxon>
    </lineage>
</organism>
<keyword evidence="9" id="KW-1185">Reference proteome</keyword>